<reference evidence="3 4" key="1">
    <citation type="journal article" date="2011" name="PLoS Genet.">
        <title>Finished genome of the fungal wheat pathogen Mycosphaerella graminicola reveals dispensome structure, chromosome plasticity, and stealth pathogenesis.</title>
        <authorList>
            <person name="Goodwin S.B."/>
            <person name="Ben M'barek S."/>
            <person name="Dhillon B."/>
            <person name="Wittenberg A.H.J."/>
            <person name="Crane C.F."/>
            <person name="Hane J.K."/>
            <person name="Foster A.J."/>
            <person name="Van der Lee T.A.J."/>
            <person name="Grimwood J."/>
            <person name="Aerts A."/>
            <person name="Antoniw J."/>
            <person name="Bailey A."/>
            <person name="Bluhm B."/>
            <person name="Bowler J."/>
            <person name="Bristow J."/>
            <person name="van der Burgt A."/>
            <person name="Canto-Canche B."/>
            <person name="Churchill A.C.L."/>
            <person name="Conde-Ferraez L."/>
            <person name="Cools H.J."/>
            <person name="Coutinho P.M."/>
            <person name="Csukai M."/>
            <person name="Dehal P."/>
            <person name="De Wit P."/>
            <person name="Donzelli B."/>
            <person name="van de Geest H.C."/>
            <person name="van Ham R.C.H.J."/>
            <person name="Hammond-Kosack K.E."/>
            <person name="Henrissat B."/>
            <person name="Kilian A."/>
            <person name="Kobayashi A.K."/>
            <person name="Koopmann E."/>
            <person name="Kourmpetis Y."/>
            <person name="Kuzniar A."/>
            <person name="Lindquist E."/>
            <person name="Lombard V."/>
            <person name="Maliepaard C."/>
            <person name="Martins N."/>
            <person name="Mehrabi R."/>
            <person name="Nap J.P.H."/>
            <person name="Ponomarenko A."/>
            <person name="Rudd J.J."/>
            <person name="Salamov A."/>
            <person name="Schmutz J."/>
            <person name="Schouten H.J."/>
            <person name="Shapiro H."/>
            <person name="Stergiopoulos I."/>
            <person name="Torriani S.F.F."/>
            <person name="Tu H."/>
            <person name="de Vries R.P."/>
            <person name="Waalwijk C."/>
            <person name="Ware S.B."/>
            <person name="Wiebenga A."/>
            <person name="Zwiers L.-H."/>
            <person name="Oliver R.P."/>
            <person name="Grigoriev I.V."/>
            <person name="Kema G.H.J."/>
        </authorList>
    </citation>
    <scope>NUCLEOTIDE SEQUENCE [LARGE SCALE GENOMIC DNA]</scope>
    <source>
        <strain evidence="4">CBS 115943 / IPO323</strain>
    </source>
</reference>
<evidence type="ECO:0000313" key="4">
    <source>
        <dbReference type="Proteomes" id="UP000008062"/>
    </source>
</evidence>
<dbReference type="GeneID" id="13402567"/>
<dbReference type="HOGENOM" id="CLU_2607873_0_0_1"/>
<dbReference type="EMBL" id="CM001204">
    <property type="protein sequence ID" value="EGP84746.1"/>
    <property type="molecule type" value="Genomic_DNA"/>
</dbReference>
<proteinExistence type="predicted"/>
<dbReference type="RefSeq" id="XP_003849770.1">
    <property type="nucleotide sequence ID" value="XM_003849722.1"/>
</dbReference>
<protein>
    <recommendedName>
        <fullName evidence="5">Secreted protein</fullName>
    </recommendedName>
</protein>
<dbReference type="Proteomes" id="UP000008062">
    <property type="component" value="Chromosome 9"/>
</dbReference>
<organism evidence="3 4">
    <name type="scientific">Zymoseptoria tritici (strain CBS 115943 / IPO323)</name>
    <name type="common">Speckled leaf blotch fungus</name>
    <name type="synonym">Septoria tritici</name>
    <dbReference type="NCBI Taxonomy" id="336722"/>
    <lineage>
        <taxon>Eukaryota</taxon>
        <taxon>Fungi</taxon>
        <taxon>Dikarya</taxon>
        <taxon>Ascomycota</taxon>
        <taxon>Pezizomycotina</taxon>
        <taxon>Dothideomycetes</taxon>
        <taxon>Dothideomycetidae</taxon>
        <taxon>Mycosphaerellales</taxon>
        <taxon>Mycosphaerellaceae</taxon>
        <taxon>Zymoseptoria</taxon>
    </lineage>
</organism>
<keyword evidence="4" id="KW-1185">Reference proteome</keyword>
<feature type="signal peptide" evidence="2">
    <location>
        <begin position="1"/>
        <end position="16"/>
    </location>
</feature>
<dbReference type="InParanoid" id="F9XJH2"/>
<dbReference type="AlphaFoldDB" id="F9XJH2"/>
<keyword evidence="2" id="KW-0732">Signal</keyword>
<accession>F9XJH2</accession>
<evidence type="ECO:0000313" key="3">
    <source>
        <dbReference type="EMBL" id="EGP84746.1"/>
    </source>
</evidence>
<evidence type="ECO:0000256" key="1">
    <source>
        <dbReference type="SAM" id="MobiDB-lite"/>
    </source>
</evidence>
<sequence length="79" mass="8755">MRTVLLSICVAHPCRMISICLPLDALWSIICLQTFRCIHEWGGIHRCSGNRQSSPHGPAGRLATSPNNTIHRQASHGRI</sequence>
<evidence type="ECO:0000256" key="2">
    <source>
        <dbReference type="SAM" id="SignalP"/>
    </source>
</evidence>
<gene>
    <name evidence="3" type="ORF">MYCGRDRAFT_105689</name>
</gene>
<name>F9XJH2_ZYMTI</name>
<feature type="chain" id="PRO_5003391475" description="Secreted protein" evidence="2">
    <location>
        <begin position="17"/>
        <end position="79"/>
    </location>
</feature>
<evidence type="ECO:0008006" key="5">
    <source>
        <dbReference type="Google" id="ProtNLM"/>
    </source>
</evidence>
<dbReference type="KEGG" id="ztr:MYCGRDRAFT_105689"/>
<feature type="region of interest" description="Disordered" evidence="1">
    <location>
        <begin position="50"/>
        <end position="79"/>
    </location>
</feature>